<accession>A0A380WMJ6</accession>
<gene>
    <name evidence="2" type="ORF">NCTC10684_03317</name>
</gene>
<feature type="region of interest" description="Disordered" evidence="1">
    <location>
        <begin position="85"/>
        <end position="104"/>
    </location>
</feature>
<dbReference type="Proteomes" id="UP000254701">
    <property type="component" value="Unassembled WGS sequence"/>
</dbReference>
<dbReference type="EMBL" id="UFSM01000001">
    <property type="protein sequence ID" value="SUU90070.1"/>
    <property type="molecule type" value="Genomic_DNA"/>
</dbReference>
<dbReference type="AlphaFoldDB" id="A0A380WMJ6"/>
<proteinExistence type="predicted"/>
<name>A0A380WMJ6_AMIAI</name>
<protein>
    <submittedName>
        <fullName evidence="2">Uncharacterized protein</fullName>
    </submittedName>
</protein>
<sequence length="150" mass="15835">MQLLRFAVRPLTFPPDGSRNFHGATEFRHGLPHPDFRLLSAFLALGTALPAVAQGVSVTDLAGKTHIHGLAFDRADGSSALIATHHGPMKAAPDGSVTPTSESQDDFMCFTPHPTDAKILFASGHPKDLGFIKSDDSGMIDLAVSPAPPL</sequence>
<evidence type="ECO:0000313" key="3">
    <source>
        <dbReference type="Proteomes" id="UP000254701"/>
    </source>
</evidence>
<evidence type="ECO:0000256" key="1">
    <source>
        <dbReference type="SAM" id="MobiDB-lite"/>
    </source>
</evidence>
<reference evidence="2 3" key="1">
    <citation type="submission" date="2018-06" db="EMBL/GenBank/DDBJ databases">
        <authorList>
            <consortium name="Pathogen Informatics"/>
            <person name="Doyle S."/>
        </authorList>
    </citation>
    <scope>NUCLEOTIDE SEQUENCE [LARGE SCALE GENOMIC DNA]</scope>
    <source>
        <strain evidence="2 3">NCTC10684</strain>
    </source>
</reference>
<organism evidence="2 3">
    <name type="scientific">Aminobacter aminovorans</name>
    <name type="common">Chelatobacter heintzii</name>
    <dbReference type="NCBI Taxonomy" id="83263"/>
    <lineage>
        <taxon>Bacteria</taxon>
        <taxon>Pseudomonadati</taxon>
        <taxon>Pseudomonadota</taxon>
        <taxon>Alphaproteobacteria</taxon>
        <taxon>Hyphomicrobiales</taxon>
        <taxon>Phyllobacteriaceae</taxon>
        <taxon>Aminobacter</taxon>
    </lineage>
</organism>
<evidence type="ECO:0000313" key="2">
    <source>
        <dbReference type="EMBL" id="SUU90070.1"/>
    </source>
</evidence>